<dbReference type="Proteomes" id="UP001465426">
    <property type="component" value="Unassembled WGS sequence"/>
</dbReference>
<sequence>MEKFCMEMGFVHLSAIIVAIFQVLLSVSYPLGEYVMGGSHKVLPKKLRILSILNAIILFFISLIFLTHTNVLTTFHFLPTNILVCVITLYLGLNTVINLLSQSKKERFIMTPLSFIAFLLCLFVFLSTLKL</sequence>
<dbReference type="EMBL" id="JBBMFN010000025">
    <property type="protein sequence ID" value="MEQ2466317.1"/>
    <property type="molecule type" value="Genomic_DNA"/>
</dbReference>
<evidence type="ECO:0000313" key="2">
    <source>
        <dbReference type="EMBL" id="MEQ2466317.1"/>
    </source>
</evidence>
<reference evidence="2 3" key="1">
    <citation type="submission" date="2024-03" db="EMBL/GenBank/DDBJ databases">
        <title>Human intestinal bacterial collection.</title>
        <authorList>
            <person name="Pauvert C."/>
            <person name="Hitch T.C.A."/>
            <person name="Clavel T."/>
        </authorList>
    </citation>
    <scope>NUCLEOTIDE SEQUENCE [LARGE SCALE GENOMIC DNA]</scope>
    <source>
        <strain evidence="2 3">CLA-SR-H024</strain>
    </source>
</reference>
<feature type="transmembrane region" description="Helical" evidence="1">
    <location>
        <begin position="78"/>
        <end position="101"/>
    </location>
</feature>
<keyword evidence="1" id="KW-1133">Transmembrane helix</keyword>
<evidence type="ECO:0000313" key="3">
    <source>
        <dbReference type="Proteomes" id="UP001465426"/>
    </source>
</evidence>
<comment type="caution">
    <text evidence="2">The sequence shown here is derived from an EMBL/GenBank/DDBJ whole genome shotgun (WGS) entry which is preliminary data.</text>
</comment>
<feature type="transmembrane region" description="Helical" evidence="1">
    <location>
        <begin position="47"/>
        <end position="66"/>
    </location>
</feature>
<organism evidence="2 3">
    <name type="scientific">Niallia hominis</name>
    <dbReference type="NCBI Taxonomy" id="3133173"/>
    <lineage>
        <taxon>Bacteria</taxon>
        <taxon>Bacillati</taxon>
        <taxon>Bacillota</taxon>
        <taxon>Bacilli</taxon>
        <taxon>Bacillales</taxon>
        <taxon>Bacillaceae</taxon>
        <taxon>Niallia</taxon>
    </lineage>
</organism>
<keyword evidence="1" id="KW-0472">Membrane</keyword>
<accession>A0ABV1EYY3</accession>
<name>A0ABV1EYY3_9BACI</name>
<feature type="transmembrane region" description="Helical" evidence="1">
    <location>
        <begin position="108"/>
        <end position="129"/>
    </location>
</feature>
<keyword evidence="1" id="KW-0812">Transmembrane</keyword>
<proteinExistence type="predicted"/>
<protein>
    <submittedName>
        <fullName evidence="2">Uncharacterized protein</fullName>
    </submittedName>
</protein>
<evidence type="ECO:0000256" key="1">
    <source>
        <dbReference type="SAM" id="Phobius"/>
    </source>
</evidence>
<gene>
    <name evidence="2" type="ORF">WMO63_11635</name>
</gene>
<keyword evidence="3" id="KW-1185">Reference proteome</keyword>
<feature type="transmembrane region" description="Helical" evidence="1">
    <location>
        <begin position="12"/>
        <end position="35"/>
    </location>
</feature>